<evidence type="ECO:0000313" key="7">
    <source>
        <dbReference type="EMBL" id="KAE9243426.1"/>
    </source>
</evidence>
<dbReference type="Proteomes" id="UP000460718">
    <property type="component" value="Unassembled WGS sequence"/>
</dbReference>
<dbReference type="EMBL" id="QXGC01000243">
    <property type="protein sequence ID" value="KAE9243426.1"/>
    <property type="molecule type" value="Genomic_DNA"/>
</dbReference>
<dbReference type="Proteomes" id="UP000440367">
    <property type="component" value="Unassembled WGS sequence"/>
</dbReference>
<evidence type="ECO:0000313" key="8">
    <source>
        <dbReference type="EMBL" id="KAE9318421.1"/>
    </source>
</evidence>
<evidence type="ECO:0000313" key="5">
    <source>
        <dbReference type="EMBL" id="KAE9148988.1"/>
    </source>
</evidence>
<sequence length="35" mass="3761">MNHFAPNACMNDLETFTYFNGLLPSGSAKAAKLAD</sequence>
<evidence type="ECO:0000313" key="16">
    <source>
        <dbReference type="Proteomes" id="UP000488956"/>
    </source>
</evidence>
<accession>A0A6A4EG23</accession>
<dbReference type="EMBL" id="QXGE01000254">
    <property type="protein sequence ID" value="KAE9318421.1"/>
    <property type="molecule type" value="Genomic_DNA"/>
</dbReference>
<evidence type="ECO:0000313" key="13">
    <source>
        <dbReference type="Proteomes" id="UP000441208"/>
    </source>
</evidence>
<dbReference type="EMBL" id="QXGA01000262">
    <property type="protein sequence ID" value="KAE9148988.1"/>
    <property type="molecule type" value="Genomic_DNA"/>
</dbReference>
<dbReference type="Proteomes" id="UP000488956">
    <property type="component" value="Unassembled WGS sequence"/>
</dbReference>
<dbReference type="Proteomes" id="UP000441208">
    <property type="component" value="Unassembled WGS sequence"/>
</dbReference>
<evidence type="ECO:0000313" key="10">
    <source>
        <dbReference type="Proteomes" id="UP000437068"/>
    </source>
</evidence>
<dbReference type="EMBL" id="QXFZ01000299">
    <property type="protein sequence ID" value="KAE9122282.1"/>
    <property type="molecule type" value="Genomic_DNA"/>
</dbReference>
<dbReference type="EMBL" id="QXGF01000308">
    <property type="protein sequence ID" value="KAE8942403.1"/>
    <property type="molecule type" value="Genomic_DNA"/>
</dbReference>
<evidence type="ECO:0000313" key="12">
    <source>
        <dbReference type="Proteomes" id="UP000440732"/>
    </source>
</evidence>
<evidence type="ECO:0000313" key="1">
    <source>
        <dbReference type="EMBL" id="KAE8942403.1"/>
    </source>
</evidence>
<dbReference type="Proteomes" id="UP000476176">
    <property type="component" value="Unassembled WGS sequence"/>
</dbReference>
<dbReference type="Proteomes" id="UP000437068">
    <property type="component" value="Unassembled WGS sequence"/>
</dbReference>
<dbReference type="EMBL" id="QXFW01000255">
    <property type="protein sequence ID" value="KAE9018689.1"/>
    <property type="molecule type" value="Genomic_DNA"/>
</dbReference>
<reference evidence="9 10" key="1">
    <citation type="submission" date="2018-08" db="EMBL/GenBank/DDBJ databases">
        <title>Genomic investigation of the strawberry pathogen Phytophthora fragariae indicates pathogenicity is determined by transcriptional variation in three key races.</title>
        <authorList>
            <person name="Adams T.M."/>
            <person name="Armitage A.D."/>
            <person name="Sobczyk M.K."/>
            <person name="Bates H.J."/>
            <person name="Dunwell J.M."/>
            <person name="Nellist C.F."/>
            <person name="Harrison R.J."/>
        </authorList>
    </citation>
    <scope>NUCLEOTIDE SEQUENCE [LARGE SCALE GENOMIC DNA]</scope>
    <source>
        <strain evidence="8 10">A4</strain>
        <strain evidence="6 11">BC-1</strain>
        <strain evidence="7 15">BC-23</strain>
        <strain evidence="5 12">NOV-5</strain>
        <strain evidence="3 13">NOV-71</strain>
        <strain evidence="1 9">NOV-9</strain>
        <strain evidence="4 16">ONT-3</strain>
        <strain evidence="2 14">SCRP245</strain>
    </source>
</reference>
<evidence type="ECO:0000313" key="3">
    <source>
        <dbReference type="EMBL" id="KAE9122282.1"/>
    </source>
</evidence>
<evidence type="ECO:0000313" key="2">
    <source>
        <dbReference type="EMBL" id="KAE9018689.1"/>
    </source>
</evidence>
<evidence type="ECO:0000313" key="9">
    <source>
        <dbReference type="Proteomes" id="UP000429523"/>
    </source>
</evidence>
<dbReference type="AlphaFoldDB" id="A0A6A4EG23"/>
<evidence type="ECO:0000313" key="15">
    <source>
        <dbReference type="Proteomes" id="UP000476176"/>
    </source>
</evidence>
<dbReference type="Proteomes" id="UP000440732">
    <property type="component" value="Unassembled WGS sequence"/>
</dbReference>
<gene>
    <name evidence="8" type="ORF">PF001_g6381</name>
    <name evidence="6" type="ORF">PF002_g8455</name>
    <name evidence="7" type="ORF">PF004_g6143</name>
    <name evidence="5" type="ORF">PF006_g6492</name>
    <name evidence="3" type="ORF">PF007_g7507</name>
    <name evidence="1" type="ORF">PF009_g7842</name>
    <name evidence="4" type="ORF">PF010_g6540</name>
    <name evidence="2" type="ORF">PF011_g6153</name>
</gene>
<dbReference type="Proteomes" id="UP000429523">
    <property type="component" value="Unassembled WGS sequence"/>
</dbReference>
<dbReference type="EMBL" id="QXGD01000331">
    <property type="protein sequence ID" value="KAE9243031.1"/>
    <property type="molecule type" value="Genomic_DNA"/>
</dbReference>
<evidence type="ECO:0000313" key="11">
    <source>
        <dbReference type="Proteomes" id="UP000440367"/>
    </source>
</evidence>
<name>A0A6A4EG23_9STRA</name>
<proteinExistence type="predicted"/>
<protein>
    <submittedName>
        <fullName evidence="8">Uncharacterized protein</fullName>
    </submittedName>
</protein>
<organism evidence="8 10">
    <name type="scientific">Phytophthora fragariae</name>
    <dbReference type="NCBI Taxonomy" id="53985"/>
    <lineage>
        <taxon>Eukaryota</taxon>
        <taxon>Sar</taxon>
        <taxon>Stramenopiles</taxon>
        <taxon>Oomycota</taxon>
        <taxon>Peronosporomycetes</taxon>
        <taxon>Peronosporales</taxon>
        <taxon>Peronosporaceae</taxon>
        <taxon>Phytophthora</taxon>
    </lineage>
</organism>
<evidence type="ECO:0000313" key="6">
    <source>
        <dbReference type="EMBL" id="KAE9243031.1"/>
    </source>
</evidence>
<dbReference type="EMBL" id="QXFX01000262">
    <property type="protein sequence ID" value="KAE9123087.1"/>
    <property type="molecule type" value="Genomic_DNA"/>
</dbReference>
<evidence type="ECO:0000313" key="14">
    <source>
        <dbReference type="Proteomes" id="UP000460718"/>
    </source>
</evidence>
<evidence type="ECO:0000313" key="4">
    <source>
        <dbReference type="EMBL" id="KAE9123087.1"/>
    </source>
</evidence>
<comment type="caution">
    <text evidence="8">The sequence shown here is derived from an EMBL/GenBank/DDBJ whole genome shotgun (WGS) entry which is preliminary data.</text>
</comment>